<evidence type="ECO:0000313" key="1">
    <source>
        <dbReference type="EMBL" id="AKJ64476.1"/>
    </source>
</evidence>
<dbReference type="AlphaFoldDB" id="A0A0G3EDD2"/>
<keyword evidence="2" id="KW-1185">Reference proteome</keyword>
<reference evidence="1 2" key="2">
    <citation type="journal article" date="2016" name="ISME J.">
        <title>Characterization of the first cultured representative of Verrucomicrobia subdivision 5 indicates the proposal of a novel phylum.</title>
        <authorList>
            <person name="Spring S."/>
            <person name="Bunk B."/>
            <person name="Sproer C."/>
            <person name="Schumann P."/>
            <person name="Rohde M."/>
            <person name="Tindall B.J."/>
            <person name="Klenk H.P."/>
        </authorList>
    </citation>
    <scope>NUCLEOTIDE SEQUENCE [LARGE SCALE GENOMIC DNA]</scope>
    <source>
        <strain evidence="1 2">L21-Fru-AB</strain>
    </source>
</reference>
<dbReference type="EMBL" id="CP010904">
    <property type="protein sequence ID" value="AKJ64476.1"/>
    <property type="molecule type" value="Genomic_DNA"/>
</dbReference>
<dbReference type="RefSeq" id="WP_160300712.1">
    <property type="nucleotide sequence ID" value="NZ_CP010904.1"/>
</dbReference>
<dbReference type="Proteomes" id="UP000035268">
    <property type="component" value="Chromosome"/>
</dbReference>
<sequence length="48" mass="5429">MTDCHANALFFDGPVEALHYTDPRIQSLEGRRQLFIGDPNSDWAPGLR</sequence>
<evidence type="ECO:0000313" key="2">
    <source>
        <dbReference type="Proteomes" id="UP000035268"/>
    </source>
</evidence>
<protein>
    <submittedName>
        <fullName evidence="1">Uncharacterized protein</fullName>
    </submittedName>
</protein>
<dbReference type="STRING" id="1307763.L21SP4_01228"/>
<dbReference type="OrthoDB" id="9760620at2"/>
<dbReference type="KEGG" id="vbl:L21SP4_01228"/>
<organism evidence="1 2">
    <name type="scientific">Kiritimatiella glycovorans</name>
    <dbReference type="NCBI Taxonomy" id="1307763"/>
    <lineage>
        <taxon>Bacteria</taxon>
        <taxon>Pseudomonadati</taxon>
        <taxon>Kiritimatiellota</taxon>
        <taxon>Kiritimatiellia</taxon>
        <taxon>Kiritimatiellales</taxon>
        <taxon>Kiritimatiellaceae</taxon>
        <taxon>Kiritimatiella</taxon>
    </lineage>
</organism>
<accession>A0A0G3EDD2</accession>
<gene>
    <name evidence="1" type="ORF">L21SP4_01228</name>
</gene>
<name>A0A0G3EDD2_9BACT</name>
<proteinExistence type="predicted"/>
<reference evidence="2" key="1">
    <citation type="submission" date="2015-02" db="EMBL/GenBank/DDBJ databases">
        <title>Description and complete genome sequence of the first cultured representative of the subdivision 5 of the Verrucomicrobia phylum.</title>
        <authorList>
            <person name="Spring S."/>
            <person name="Bunk B."/>
            <person name="Sproer C."/>
            <person name="Klenk H.-P."/>
        </authorList>
    </citation>
    <scope>NUCLEOTIDE SEQUENCE [LARGE SCALE GENOMIC DNA]</scope>
    <source>
        <strain evidence="2">L21-Fru-AB</strain>
    </source>
</reference>